<dbReference type="AlphaFoldDB" id="A0A9D4BY68"/>
<evidence type="ECO:0000313" key="2">
    <source>
        <dbReference type="Proteomes" id="UP000828390"/>
    </source>
</evidence>
<sequence>MHLAQFSQSQLTPSLTLPLTVPLLFQGVLHPRSPYHRAITGQNPSCTSVRAKTARSLVLRQGLNHSSMNGDSMEKN</sequence>
<dbReference type="EMBL" id="JAIWYP010000014">
    <property type="protein sequence ID" value="KAH3713184.1"/>
    <property type="molecule type" value="Genomic_DNA"/>
</dbReference>
<protein>
    <submittedName>
        <fullName evidence="1">Uncharacterized protein</fullName>
    </submittedName>
</protein>
<accession>A0A9D4BY68</accession>
<keyword evidence="2" id="KW-1185">Reference proteome</keyword>
<reference evidence="1" key="2">
    <citation type="submission" date="2020-11" db="EMBL/GenBank/DDBJ databases">
        <authorList>
            <person name="McCartney M.A."/>
            <person name="Auch B."/>
            <person name="Kono T."/>
            <person name="Mallez S."/>
            <person name="Becker A."/>
            <person name="Gohl D.M."/>
            <person name="Silverstein K.A.T."/>
            <person name="Koren S."/>
            <person name="Bechman K.B."/>
            <person name="Herman A."/>
            <person name="Abrahante J.E."/>
            <person name="Garbe J."/>
        </authorList>
    </citation>
    <scope>NUCLEOTIDE SEQUENCE</scope>
    <source>
        <strain evidence="1">Duluth1</strain>
        <tissue evidence="1">Whole animal</tissue>
    </source>
</reference>
<name>A0A9D4BY68_DREPO</name>
<reference evidence="1" key="1">
    <citation type="journal article" date="2019" name="bioRxiv">
        <title>The Genome of the Zebra Mussel, Dreissena polymorpha: A Resource for Invasive Species Research.</title>
        <authorList>
            <person name="McCartney M.A."/>
            <person name="Auch B."/>
            <person name="Kono T."/>
            <person name="Mallez S."/>
            <person name="Zhang Y."/>
            <person name="Obille A."/>
            <person name="Becker A."/>
            <person name="Abrahante J.E."/>
            <person name="Garbe J."/>
            <person name="Badalamenti J.P."/>
            <person name="Herman A."/>
            <person name="Mangelson H."/>
            <person name="Liachko I."/>
            <person name="Sullivan S."/>
            <person name="Sone E.D."/>
            <person name="Koren S."/>
            <person name="Silverstein K.A.T."/>
            <person name="Beckman K.B."/>
            <person name="Gohl D.M."/>
        </authorList>
    </citation>
    <scope>NUCLEOTIDE SEQUENCE</scope>
    <source>
        <strain evidence="1">Duluth1</strain>
        <tissue evidence="1">Whole animal</tissue>
    </source>
</reference>
<proteinExistence type="predicted"/>
<dbReference type="Proteomes" id="UP000828390">
    <property type="component" value="Unassembled WGS sequence"/>
</dbReference>
<gene>
    <name evidence="1" type="ORF">DPMN_072970</name>
</gene>
<organism evidence="1 2">
    <name type="scientific">Dreissena polymorpha</name>
    <name type="common">Zebra mussel</name>
    <name type="synonym">Mytilus polymorpha</name>
    <dbReference type="NCBI Taxonomy" id="45954"/>
    <lineage>
        <taxon>Eukaryota</taxon>
        <taxon>Metazoa</taxon>
        <taxon>Spiralia</taxon>
        <taxon>Lophotrochozoa</taxon>
        <taxon>Mollusca</taxon>
        <taxon>Bivalvia</taxon>
        <taxon>Autobranchia</taxon>
        <taxon>Heteroconchia</taxon>
        <taxon>Euheterodonta</taxon>
        <taxon>Imparidentia</taxon>
        <taxon>Neoheterodontei</taxon>
        <taxon>Myida</taxon>
        <taxon>Dreissenoidea</taxon>
        <taxon>Dreissenidae</taxon>
        <taxon>Dreissena</taxon>
    </lineage>
</organism>
<evidence type="ECO:0000313" key="1">
    <source>
        <dbReference type="EMBL" id="KAH3713184.1"/>
    </source>
</evidence>
<comment type="caution">
    <text evidence="1">The sequence shown here is derived from an EMBL/GenBank/DDBJ whole genome shotgun (WGS) entry which is preliminary data.</text>
</comment>